<feature type="non-terminal residue" evidence="1">
    <location>
        <position position="69"/>
    </location>
</feature>
<dbReference type="EMBL" id="CAJNIZ010001281">
    <property type="protein sequence ID" value="CAE7187561.1"/>
    <property type="molecule type" value="Genomic_DNA"/>
</dbReference>
<keyword evidence="2" id="KW-1185">Reference proteome</keyword>
<sequence length="69" mass="7326">SAPNSQSYFKREPLPTRRASASCALLVSQSASSGPLSPCTLCASSSPLRGRMVLLVHTGGFCIFRAKRL</sequence>
<evidence type="ECO:0000313" key="2">
    <source>
        <dbReference type="Proteomes" id="UP000649617"/>
    </source>
</evidence>
<gene>
    <name evidence="1" type="ORF">SPIL2461_LOCUS1338</name>
</gene>
<protein>
    <submittedName>
        <fullName evidence="1">Uncharacterized protein</fullName>
    </submittedName>
</protein>
<organism evidence="1 2">
    <name type="scientific">Symbiodinium pilosum</name>
    <name type="common">Dinoflagellate</name>
    <dbReference type="NCBI Taxonomy" id="2952"/>
    <lineage>
        <taxon>Eukaryota</taxon>
        <taxon>Sar</taxon>
        <taxon>Alveolata</taxon>
        <taxon>Dinophyceae</taxon>
        <taxon>Suessiales</taxon>
        <taxon>Symbiodiniaceae</taxon>
        <taxon>Symbiodinium</taxon>
    </lineage>
</organism>
<accession>A0A812J0L2</accession>
<feature type="non-terminal residue" evidence="1">
    <location>
        <position position="1"/>
    </location>
</feature>
<proteinExistence type="predicted"/>
<dbReference type="Proteomes" id="UP000649617">
    <property type="component" value="Unassembled WGS sequence"/>
</dbReference>
<reference evidence="1" key="1">
    <citation type="submission" date="2021-02" db="EMBL/GenBank/DDBJ databases">
        <authorList>
            <person name="Dougan E. K."/>
            <person name="Rhodes N."/>
            <person name="Thang M."/>
            <person name="Chan C."/>
        </authorList>
    </citation>
    <scope>NUCLEOTIDE SEQUENCE</scope>
</reference>
<comment type="caution">
    <text evidence="1">The sequence shown here is derived from an EMBL/GenBank/DDBJ whole genome shotgun (WGS) entry which is preliminary data.</text>
</comment>
<evidence type="ECO:0000313" key="1">
    <source>
        <dbReference type="EMBL" id="CAE7187561.1"/>
    </source>
</evidence>
<dbReference type="AlphaFoldDB" id="A0A812J0L2"/>
<name>A0A812J0L2_SYMPI</name>